<sequence length="70" mass="7510">MRSRRTIPVLFALLLAAVLSGYVVLHNLFSNVAGQKLVQAKACDNGGESQNAARQNPNKAFFVSCGGFIE</sequence>
<dbReference type="EMBL" id="MFLK01000044">
    <property type="protein sequence ID" value="OGG65530.1"/>
    <property type="molecule type" value="Genomic_DNA"/>
</dbReference>
<gene>
    <name evidence="1" type="ORF">A3D71_00315</name>
</gene>
<dbReference type="STRING" id="1798497.A3D71_00315"/>
<name>A0A1F6DW79_9BACT</name>
<organism evidence="1 2">
    <name type="scientific">Candidatus Kaiserbacteria bacterium RIFCSPHIGHO2_02_FULL_55_20</name>
    <dbReference type="NCBI Taxonomy" id="1798497"/>
    <lineage>
        <taxon>Bacteria</taxon>
        <taxon>Candidatus Kaiseribacteriota</taxon>
    </lineage>
</organism>
<dbReference type="Proteomes" id="UP000177652">
    <property type="component" value="Unassembled WGS sequence"/>
</dbReference>
<dbReference type="AlphaFoldDB" id="A0A1F6DW79"/>
<evidence type="ECO:0000313" key="2">
    <source>
        <dbReference type="Proteomes" id="UP000177652"/>
    </source>
</evidence>
<protein>
    <submittedName>
        <fullName evidence="1">Uncharacterized protein</fullName>
    </submittedName>
</protein>
<proteinExistence type="predicted"/>
<reference evidence="1 2" key="1">
    <citation type="journal article" date="2016" name="Nat. Commun.">
        <title>Thousands of microbial genomes shed light on interconnected biogeochemical processes in an aquifer system.</title>
        <authorList>
            <person name="Anantharaman K."/>
            <person name="Brown C.T."/>
            <person name="Hug L.A."/>
            <person name="Sharon I."/>
            <person name="Castelle C.J."/>
            <person name="Probst A.J."/>
            <person name="Thomas B.C."/>
            <person name="Singh A."/>
            <person name="Wilkins M.J."/>
            <person name="Karaoz U."/>
            <person name="Brodie E.L."/>
            <person name="Williams K.H."/>
            <person name="Hubbard S.S."/>
            <person name="Banfield J.F."/>
        </authorList>
    </citation>
    <scope>NUCLEOTIDE SEQUENCE [LARGE SCALE GENOMIC DNA]</scope>
</reference>
<accession>A0A1F6DW79</accession>
<comment type="caution">
    <text evidence="1">The sequence shown here is derived from an EMBL/GenBank/DDBJ whole genome shotgun (WGS) entry which is preliminary data.</text>
</comment>
<evidence type="ECO:0000313" key="1">
    <source>
        <dbReference type="EMBL" id="OGG65530.1"/>
    </source>
</evidence>